<dbReference type="PANTHER" id="PTHR11669">
    <property type="entry name" value="REPLICATION FACTOR C / DNA POLYMERASE III GAMMA-TAU SUBUNIT"/>
    <property type="match status" value="1"/>
</dbReference>
<dbReference type="PANTHER" id="PTHR11669:SF8">
    <property type="entry name" value="DNA POLYMERASE III SUBUNIT DELTA"/>
    <property type="match status" value="1"/>
</dbReference>
<dbReference type="Gene3D" id="1.20.272.10">
    <property type="match status" value="1"/>
</dbReference>
<evidence type="ECO:0000256" key="4">
    <source>
        <dbReference type="ARBA" id="ARBA00022695"/>
    </source>
</evidence>
<dbReference type="Pfam" id="PF13177">
    <property type="entry name" value="DNA_pol3_delta2"/>
    <property type="match status" value="1"/>
</dbReference>
<evidence type="ECO:0000313" key="10">
    <source>
        <dbReference type="Proteomes" id="UP001250932"/>
    </source>
</evidence>
<comment type="caution">
    <text evidence="9">The sequence shown here is derived from an EMBL/GenBank/DDBJ whole genome shotgun (WGS) entry which is preliminary data.</text>
</comment>
<dbReference type="GO" id="GO:0003887">
    <property type="term" value="F:DNA-directed DNA polymerase activity"/>
    <property type="evidence" value="ECO:0007669"/>
    <property type="project" value="UniProtKB-EC"/>
</dbReference>
<keyword evidence="6" id="KW-0239">DNA-directed DNA polymerase</keyword>
<keyword evidence="5" id="KW-0235">DNA replication</keyword>
<sequence length="338" mass="37889">MPFADVIGHEGPKRKLRTALANETIGHAYLFVGEDGVGKQLMAIRFSQALCCELPPATGQSDSCGQCRACVQIASESYPDFLMIRPEEDKANPQIKIDQIREVERHMMYRPLFSSRKICVINDADRLTSSAANAFLKTLEDPPEHCLFILVTSHPMKLLATVRSRCLTLRFFPASSSQVQGALALKQAAPEDDAKFLSQVSGNRIGVALQAEVAQVREHYLQFFELCRDHTLASTTEVLNLAEQFSKSGPCSDMVVWLSYGLRDLLLASIGAPERLWLHHSQRARIQQLIEDIAPDELFDLCDALYSLEQAPNRNLNSQLVLENFLIRFQQVIHRHAA</sequence>
<evidence type="ECO:0000256" key="6">
    <source>
        <dbReference type="ARBA" id="ARBA00022932"/>
    </source>
</evidence>
<evidence type="ECO:0000256" key="2">
    <source>
        <dbReference type="ARBA" id="ARBA00014363"/>
    </source>
</evidence>
<reference evidence="9 10" key="1">
    <citation type="journal article" date="2023" name="ISME J.">
        <title>Cultivation and genomic characterization of novel and ubiquitous marine nitrite-oxidizing bacteria from the Nitrospirales.</title>
        <authorList>
            <person name="Mueller A.J."/>
            <person name="Daebeler A."/>
            <person name="Herbold C.W."/>
            <person name="Kirkegaard R.H."/>
            <person name="Daims H."/>
        </authorList>
    </citation>
    <scope>NUCLEOTIDE SEQUENCE [LARGE SCALE GENOMIC DNA]</scope>
    <source>
        <strain evidence="9 10">EB</strain>
    </source>
</reference>
<gene>
    <name evidence="9" type="primary">holB</name>
    <name evidence="9" type="ORF">PPG34_04735</name>
</gene>
<organism evidence="9 10">
    <name type="scientific">Candidatus Nitronereus thalassa</name>
    <dbReference type="NCBI Taxonomy" id="3020898"/>
    <lineage>
        <taxon>Bacteria</taxon>
        <taxon>Pseudomonadati</taxon>
        <taxon>Nitrospirota</taxon>
        <taxon>Nitrospiria</taxon>
        <taxon>Nitrospirales</taxon>
        <taxon>Nitrospiraceae</taxon>
        <taxon>Candidatus Nitronereus</taxon>
    </lineage>
</organism>
<protein>
    <recommendedName>
        <fullName evidence="2">DNA polymerase III subunit delta'</fullName>
        <ecNumber evidence="1">2.7.7.7</ecNumber>
    </recommendedName>
</protein>
<dbReference type="EC" id="2.7.7.7" evidence="1"/>
<keyword evidence="10" id="KW-1185">Reference proteome</keyword>
<evidence type="ECO:0000313" key="9">
    <source>
        <dbReference type="EMBL" id="MDT7041645.1"/>
    </source>
</evidence>
<dbReference type="InterPro" id="IPR015199">
    <property type="entry name" value="DNA_pol_III_delta_C"/>
</dbReference>
<dbReference type="InterPro" id="IPR004622">
    <property type="entry name" value="DNA_pol_HolB"/>
</dbReference>
<dbReference type="Pfam" id="PF09115">
    <property type="entry name" value="DNApol3-delta_C"/>
    <property type="match status" value="1"/>
</dbReference>
<feature type="domain" description="DNA polymerase III delta subunit C-terminal" evidence="8">
    <location>
        <begin position="234"/>
        <end position="330"/>
    </location>
</feature>
<name>A0ABU3K5K4_9BACT</name>
<dbReference type="InterPro" id="IPR027417">
    <property type="entry name" value="P-loop_NTPase"/>
</dbReference>
<evidence type="ECO:0000256" key="5">
    <source>
        <dbReference type="ARBA" id="ARBA00022705"/>
    </source>
</evidence>
<evidence type="ECO:0000256" key="7">
    <source>
        <dbReference type="ARBA" id="ARBA00049244"/>
    </source>
</evidence>
<dbReference type="EMBL" id="JAQOUE010000001">
    <property type="protein sequence ID" value="MDT7041645.1"/>
    <property type="molecule type" value="Genomic_DNA"/>
</dbReference>
<proteinExistence type="predicted"/>
<keyword evidence="4 9" id="KW-0548">Nucleotidyltransferase</keyword>
<dbReference type="InterPro" id="IPR050238">
    <property type="entry name" value="DNA_Rep/Repair_Clamp_Loader"/>
</dbReference>
<evidence type="ECO:0000256" key="1">
    <source>
        <dbReference type="ARBA" id="ARBA00012417"/>
    </source>
</evidence>
<dbReference type="Gene3D" id="3.40.50.300">
    <property type="entry name" value="P-loop containing nucleotide triphosphate hydrolases"/>
    <property type="match status" value="1"/>
</dbReference>
<dbReference type="Proteomes" id="UP001250932">
    <property type="component" value="Unassembled WGS sequence"/>
</dbReference>
<dbReference type="NCBIfam" id="TIGR00678">
    <property type="entry name" value="holB"/>
    <property type="match status" value="1"/>
</dbReference>
<keyword evidence="3 9" id="KW-0808">Transferase</keyword>
<evidence type="ECO:0000259" key="8">
    <source>
        <dbReference type="Pfam" id="PF09115"/>
    </source>
</evidence>
<comment type="catalytic activity">
    <reaction evidence="7">
        <text>DNA(n) + a 2'-deoxyribonucleoside 5'-triphosphate = DNA(n+1) + diphosphate</text>
        <dbReference type="Rhea" id="RHEA:22508"/>
        <dbReference type="Rhea" id="RHEA-COMP:17339"/>
        <dbReference type="Rhea" id="RHEA-COMP:17340"/>
        <dbReference type="ChEBI" id="CHEBI:33019"/>
        <dbReference type="ChEBI" id="CHEBI:61560"/>
        <dbReference type="ChEBI" id="CHEBI:173112"/>
        <dbReference type="EC" id="2.7.7.7"/>
    </reaction>
</comment>
<dbReference type="RefSeq" id="WP_313831994.1">
    <property type="nucleotide sequence ID" value="NZ_JAQOUE010000001.1"/>
</dbReference>
<evidence type="ECO:0000256" key="3">
    <source>
        <dbReference type="ARBA" id="ARBA00022679"/>
    </source>
</evidence>
<accession>A0ABU3K5K4</accession>
<dbReference type="SUPFAM" id="SSF52540">
    <property type="entry name" value="P-loop containing nucleoside triphosphate hydrolases"/>
    <property type="match status" value="1"/>
</dbReference>